<name>F2L0B3_THEU7</name>
<dbReference type="Pfam" id="PF01637">
    <property type="entry name" value="ATPase_2"/>
    <property type="match status" value="1"/>
</dbReference>
<protein>
    <submittedName>
        <fullName evidence="3">ATPase</fullName>
    </submittedName>
</protein>
<dbReference type="InterPro" id="IPR036388">
    <property type="entry name" value="WH-like_DNA-bd_sf"/>
</dbReference>
<evidence type="ECO:0000313" key="3">
    <source>
        <dbReference type="EMBL" id="AEA12595.1"/>
    </source>
</evidence>
<gene>
    <name evidence="3" type="ordered locus">TUZN_1115</name>
</gene>
<dbReference type="Gene3D" id="1.10.10.10">
    <property type="entry name" value="Winged helix-like DNA-binding domain superfamily/Winged helix DNA-binding domain"/>
    <property type="match status" value="1"/>
</dbReference>
<dbReference type="Gene3D" id="3.40.50.300">
    <property type="entry name" value="P-loop containing nucleotide triphosphate hydrolases"/>
    <property type="match status" value="1"/>
</dbReference>
<dbReference type="Proteomes" id="UP000008138">
    <property type="component" value="Chromosome"/>
</dbReference>
<organism evidence="3 4">
    <name type="scientific">Thermoproteus uzoniensis (strain 768-20)</name>
    <dbReference type="NCBI Taxonomy" id="999630"/>
    <lineage>
        <taxon>Archaea</taxon>
        <taxon>Thermoproteota</taxon>
        <taxon>Thermoprotei</taxon>
        <taxon>Thermoproteales</taxon>
        <taxon>Thermoproteaceae</taxon>
        <taxon>Thermoproteus</taxon>
    </lineage>
</organism>
<dbReference type="AlphaFoldDB" id="F2L0B3"/>
<dbReference type="Pfam" id="PF21100">
    <property type="entry name" value="WHD_MCM"/>
    <property type="match status" value="1"/>
</dbReference>
<evidence type="ECO:0000259" key="1">
    <source>
        <dbReference type="Pfam" id="PF01637"/>
    </source>
</evidence>
<sequence length="361" mass="40680">MSGLFSPVPKERRSELFDREEELAALTRHVSGGAPLVLCLGVRRVGKTSVVKTFLNESGLPNIYLDARSLAALGYTRQGLYRALSDALTRLRGRFADVSEYLGRVRGIRVGPFGVELDWRKRGTSFLSLLERMEEYAESRGTVFVVAIDEAQDLRLLKGLDLVKLLAYSYDNLRRVKFLLTGSEAGLLYGFLKLDERDAPLYGRARDEVRVERFSREKSLEYLAAGFAEAGISPPEEELERAVEIFDGIPGWLALYGYAACRGRRDALDASLEEAVRTALGELRHIASASELYAHVLRAVSMGHARWSAVKRAVEIWTGRHIYDETLRRVLNKLTSMGILAKEGEEYRFLDPIYRRAAERL</sequence>
<reference evidence="3 4" key="1">
    <citation type="journal article" date="2011" name="J. Bacteriol.">
        <title>Complete genome sequence of the thermoacidophilic crenarchaeon Thermoproteus uzoniensis 768-20.</title>
        <authorList>
            <person name="Mardanov A.V."/>
            <person name="Gumerov V.M."/>
            <person name="Beletsky A.V."/>
            <person name="Prokofeva M.I."/>
            <person name="Bonch-Osmolovskaya E.A."/>
            <person name="Ravin N.V."/>
            <person name="Skryabin K.G."/>
        </authorList>
    </citation>
    <scope>NUCLEOTIDE SEQUENCE [LARGE SCALE GENOMIC DNA]</scope>
    <source>
        <strain evidence="3 4">768-20</strain>
    </source>
</reference>
<reference key="2">
    <citation type="submission" date="2011-03" db="EMBL/GenBank/DDBJ databases">
        <title>Complete genome sequence of the thermoacidophilic crenarchaeon Thermoproteus uzoniensis 768-20.</title>
        <authorList>
            <person name="Mardanov A.V."/>
            <person name="Gumerov V.M."/>
            <person name="Beletsky A.V."/>
            <person name="Prokofeva M.I."/>
            <person name="Bonch-Osmolovskaya E.A."/>
            <person name="Ravin N.V."/>
            <person name="Skryabin K.G."/>
        </authorList>
    </citation>
    <scope>NUCLEOTIDE SEQUENCE</scope>
    <source>
        <strain>768-20</strain>
    </source>
</reference>
<feature type="domain" description="MCM C-terminal" evidence="2">
    <location>
        <begin position="288"/>
        <end position="348"/>
    </location>
</feature>
<dbReference type="InterPro" id="IPR027417">
    <property type="entry name" value="P-loop_NTPase"/>
</dbReference>
<feature type="domain" description="ATPase" evidence="1">
    <location>
        <begin position="16"/>
        <end position="253"/>
    </location>
</feature>
<keyword evidence="4" id="KW-1185">Reference proteome</keyword>
<proteinExistence type="predicted"/>
<dbReference type="STRING" id="999630.TUZN_1115"/>
<accession>F2L0B3</accession>
<dbReference type="PANTHER" id="PTHR34301">
    <property type="entry name" value="DNA-BINDING PROTEIN-RELATED"/>
    <property type="match status" value="1"/>
</dbReference>
<dbReference type="HOGENOM" id="CLU_061108_0_0_2"/>
<evidence type="ECO:0000313" key="4">
    <source>
        <dbReference type="Proteomes" id="UP000008138"/>
    </source>
</evidence>
<dbReference type="PANTHER" id="PTHR34301:SF8">
    <property type="entry name" value="ATPASE DOMAIN-CONTAINING PROTEIN"/>
    <property type="match status" value="1"/>
</dbReference>
<dbReference type="InterPro" id="IPR048907">
    <property type="entry name" value="WHD_MCM_arc"/>
</dbReference>
<dbReference type="InterPro" id="IPR011579">
    <property type="entry name" value="ATPase_dom"/>
</dbReference>
<evidence type="ECO:0000259" key="2">
    <source>
        <dbReference type="Pfam" id="PF21100"/>
    </source>
</evidence>
<dbReference type="Gene3D" id="1.10.8.60">
    <property type="match status" value="1"/>
</dbReference>
<dbReference type="InterPro" id="IPR036390">
    <property type="entry name" value="WH_DNA-bd_sf"/>
</dbReference>
<dbReference type="SUPFAM" id="SSF52540">
    <property type="entry name" value="P-loop containing nucleoside triphosphate hydrolases"/>
    <property type="match status" value="1"/>
</dbReference>
<dbReference type="EMBL" id="CP002590">
    <property type="protein sequence ID" value="AEA12595.1"/>
    <property type="molecule type" value="Genomic_DNA"/>
</dbReference>
<dbReference type="SUPFAM" id="SSF46785">
    <property type="entry name" value="Winged helix' DNA-binding domain"/>
    <property type="match status" value="1"/>
</dbReference>
<dbReference type="KEGG" id="tuz:TUZN_1115"/>
<dbReference type="GO" id="GO:0005524">
    <property type="term" value="F:ATP binding"/>
    <property type="evidence" value="ECO:0007669"/>
    <property type="project" value="InterPro"/>
</dbReference>
<dbReference type="eggNOG" id="arCOG03169">
    <property type="taxonomic scope" value="Archaea"/>
</dbReference>